<dbReference type="Pfam" id="PF00346">
    <property type="entry name" value="Complex1_49kDa"/>
    <property type="match status" value="1"/>
</dbReference>
<evidence type="ECO:0000256" key="4">
    <source>
        <dbReference type="ARBA" id="ARBA00023027"/>
    </source>
</evidence>
<protein>
    <submittedName>
        <fullName evidence="8">Formate hydrogenase</fullName>
    </submittedName>
</protein>
<dbReference type="RefSeq" id="WP_150944343.1">
    <property type="nucleotide sequence ID" value="NZ_VZRB01000002.1"/>
</dbReference>
<dbReference type="GO" id="GO:0016151">
    <property type="term" value="F:nickel cation binding"/>
    <property type="evidence" value="ECO:0007669"/>
    <property type="project" value="InterPro"/>
</dbReference>
<dbReference type="GO" id="GO:0008137">
    <property type="term" value="F:NADH dehydrogenase (ubiquinone) activity"/>
    <property type="evidence" value="ECO:0007669"/>
    <property type="project" value="InterPro"/>
</dbReference>
<dbReference type="InterPro" id="IPR001501">
    <property type="entry name" value="Ni-dep_hyd_lsu"/>
</dbReference>
<organism evidence="8 9">
    <name type="scientific">Streptomyces luteolifulvus</name>
    <dbReference type="NCBI Taxonomy" id="2615112"/>
    <lineage>
        <taxon>Bacteria</taxon>
        <taxon>Bacillati</taxon>
        <taxon>Actinomycetota</taxon>
        <taxon>Actinomycetes</taxon>
        <taxon>Kitasatosporales</taxon>
        <taxon>Streptomycetaceae</taxon>
        <taxon>Streptomyces</taxon>
    </lineage>
</organism>
<dbReference type="PANTHER" id="PTHR43485">
    <property type="entry name" value="HYDROGENASE-4 COMPONENT G"/>
    <property type="match status" value="1"/>
</dbReference>
<evidence type="ECO:0000256" key="1">
    <source>
        <dbReference type="ARBA" id="ARBA00004202"/>
    </source>
</evidence>
<sequence>MRTTYDIDVTELPLRAAELLTGGHRLALVAAHHDESGPRVVYLFVAGPPDTRTELHVRLDPGRPEVPTLAHLSFPAGRFEREMRDLFGIVPLDHPLPRRLVRHFHWPRGWYPMRPDAGPPPPFGEQEGPYPFLEVEGDGVYEIPVGPVHAGLIEPGHFRFSVVGETILKLKARLWFVHKGIEKLFHGRSIAAGLPLAERISGDTAVGHALAYCLAVEEANGTEVPTEAQRARAMLLELERLHNHVADLGMLCNDVGHGILNAHAQRVREQLLRLNAEVTGHRLLRGGVVPGGAALHALPDRAWLKAVGEDIREITDLALGHSTVHDRFTGTAILRTDAARTIGCLGYVARASGLADDARIAHPFTPYDEAGLTVPVHDTGDVLARFLVRAEEIDVSLALIKHFAEGLSAPMAVLAPAPTSGAGPRTGVGLVEGWRGSMATRVELAPDGTLTRVKPVDPSFFNWPALPVALADTIVPDFPLTNKSFNLSYAGNDL</sequence>
<dbReference type="GO" id="GO:0005886">
    <property type="term" value="C:plasma membrane"/>
    <property type="evidence" value="ECO:0007669"/>
    <property type="project" value="UniProtKB-SubCell"/>
</dbReference>
<reference evidence="8 9" key="1">
    <citation type="submission" date="2019-09" db="EMBL/GenBank/DDBJ databases">
        <title>Screening of Novel Bioactive Compounds from Soil-Associated.</title>
        <authorList>
            <person name="Zhao S."/>
        </authorList>
    </citation>
    <scope>NUCLEOTIDE SEQUENCE [LARGE SCALE GENOMIC DNA]</scope>
    <source>
        <strain evidence="8 9">HIT-DPA4</strain>
    </source>
</reference>
<keyword evidence="4" id="KW-0520">NAD</keyword>
<dbReference type="PANTHER" id="PTHR43485:SF1">
    <property type="entry name" value="FORMATE HYDROGENLYASE SUBUNIT 5-RELATED"/>
    <property type="match status" value="1"/>
</dbReference>
<evidence type="ECO:0000256" key="2">
    <source>
        <dbReference type="ARBA" id="ARBA00022448"/>
    </source>
</evidence>
<dbReference type="GO" id="GO:0048038">
    <property type="term" value="F:quinone binding"/>
    <property type="evidence" value="ECO:0007669"/>
    <property type="project" value="InterPro"/>
</dbReference>
<dbReference type="InterPro" id="IPR037232">
    <property type="entry name" value="NADH_quin_OxRdtase_su_C/D-like"/>
</dbReference>
<evidence type="ECO:0000259" key="7">
    <source>
        <dbReference type="Pfam" id="PF00346"/>
    </source>
</evidence>
<feature type="domain" description="NADH:ubiquinone oxidoreductase 30kDa subunit" evidence="6">
    <location>
        <begin position="35"/>
        <end position="116"/>
    </location>
</feature>
<gene>
    <name evidence="8" type="ORF">F7R91_03540</name>
</gene>
<accession>A0A6H9VAC3</accession>
<proteinExistence type="predicted"/>
<feature type="binding site" evidence="5">
    <location>
        <position position="182"/>
    </location>
    <ligand>
        <name>Mg(2+)</name>
        <dbReference type="ChEBI" id="CHEBI:18420"/>
    </ligand>
</feature>
<dbReference type="Pfam" id="PF00374">
    <property type="entry name" value="NiFeSe_Hases"/>
    <property type="match status" value="1"/>
</dbReference>
<dbReference type="SUPFAM" id="SSF56762">
    <property type="entry name" value="HydB/Nqo4-like"/>
    <property type="match status" value="1"/>
</dbReference>
<evidence type="ECO:0000259" key="6">
    <source>
        <dbReference type="Pfam" id="PF00329"/>
    </source>
</evidence>
<evidence type="ECO:0000313" key="9">
    <source>
        <dbReference type="Proteomes" id="UP000442707"/>
    </source>
</evidence>
<dbReference type="Pfam" id="PF00329">
    <property type="entry name" value="Complex1_30kDa"/>
    <property type="match status" value="1"/>
</dbReference>
<dbReference type="InterPro" id="IPR001135">
    <property type="entry name" value="NADH_Q_OxRdtase_suD"/>
</dbReference>
<dbReference type="InterPro" id="IPR001268">
    <property type="entry name" value="NADH_UbQ_OxRdtase_30kDa_su"/>
</dbReference>
<dbReference type="Proteomes" id="UP000442707">
    <property type="component" value="Unassembled WGS sequence"/>
</dbReference>
<keyword evidence="5" id="KW-0479">Metal-binding</keyword>
<evidence type="ECO:0000256" key="5">
    <source>
        <dbReference type="PIRSR" id="PIRSR601501-1"/>
    </source>
</evidence>
<dbReference type="Gene3D" id="3.30.460.80">
    <property type="entry name" value="NADH:ubiquinone oxidoreductase, 30kDa subunit"/>
    <property type="match status" value="1"/>
</dbReference>
<keyword evidence="9" id="KW-1185">Reference proteome</keyword>
<keyword evidence="5" id="KW-0460">Magnesium</keyword>
<dbReference type="GO" id="GO:0051287">
    <property type="term" value="F:NAD binding"/>
    <property type="evidence" value="ECO:0007669"/>
    <property type="project" value="InterPro"/>
</dbReference>
<dbReference type="PROSITE" id="PS00542">
    <property type="entry name" value="COMPLEX1_30K"/>
    <property type="match status" value="1"/>
</dbReference>
<keyword evidence="3" id="KW-0560">Oxidoreductase</keyword>
<comment type="caution">
    <text evidence="8">The sequence shown here is derived from an EMBL/GenBank/DDBJ whole genome shotgun (WGS) entry which is preliminary data.</text>
</comment>
<keyword evidence="2" id="KW-0813">Transport</keyword>
<comment type="subcellular location">
    <subcellularLocation>
        <location evidence="1">Cell membrane</location>
        <topology evidence="1">Peripheral membrane protein</topology>
    </subcellularLocation>
</comment>
<dbReference type="InterPro" id="IPR020396">
    <property type="entry name" value="NADH_UbQ_OxRdtase_CS"/>
</dbReference>
<dbReference type="InterPro" id="IPR029014">
    <property type="entry name" value="NiFe-Hase_large"/>
</dbReference>
<dbReference type="SUPFAM" id="SSF143243">
    <property type="entry name" value="Nqo5-like"/>
    <property type="match status" value="1"/>
</dbReference>
<dbReference type="Gene3D" id="1.10.645.10">
    <property type="entry name" value="Cytochrome-c3 Hydrogenase, chain B"/>
    <property type="match status" value="1"/>
</dbReference>
<dbReference type="AlphaFoldDB" id="A0A6H9VAC3"/>
<evidence type="ECO:0000313" key="8">
    <source>
        <dbReference type="EMBL" id="KAB1149914.1"/>
    </source>
</evidence>
<dbReference type="EMBL" id="VZRB01000002">
    <property type="protein sequence ID" value="KAB1149914.1"/>
    <property type="molecule type" value="Genomic_DNA"/>
</dbReference>
<evidence type="ECO:0000256" key="3">
    <source>
        <dbReference type="ARBA" id="ARBA00023002"/>
    </source>
</evidence>
<name>A0A6H9VAC3_9ACTN</name>
<dbReference type="GO" id="GO:0016651">
    <property type="term" value="F:oxidoreductase activity, acting on NAD(P)H"/>
    <property type="evidence" value="ECO:0007669"/>
    <property type="project" value="InterPro"/>
</dbReference>
<feature type="domain" description="NADH-quinone oxidoreductase subunit D" evidence="7">
    <location>
        <begin position="254"/>
        <end position="408"/>
    </location>
</feature>
<dbReference type="InterPro" id="IPR052197">
    <property type="entry name" value="ComplexI_49kDa-like"/>
</dbReference>